<keyword evidence="5" id="KW-0560">Oxidoreductase</keyword>
<evidence type="ECO:0000256" key="2">
    <source>
        <dbReference type="ARBA" id="ARBA00010617"/>
    </source>
</evidence>
<evidence type="ECO:0000256" key="3">
    <source>
        <dbReference type="ARBA" id="ARBA00022617"/>
    </source>
</evidence>
<dbReference type="GO" id="GO:0004497">
    <property type="term" value="F:monooxygenase activity"/>
    <property type="evidence" value="ECO:0007669"/>
    <property type="project" value="UniProtKB-KW"/>
</dbReference>
<keyword evidence="10" id="KW-1185">Reference proteome</keyword>
<dbReference type="GeneID" id="64976178"/>
<dbReference type="Proteomes" id="UP000654913">
    <property type="component" value="Chromosome 5"/>
</dbReference>
<dbReference type="CDD" id="cd11062">
    <property type="entry name" value="CYP58-like"/>
    <property type="match status" value="1"/>
</dbReference>
<gene>
    <name evidence="9" type="ORF">APUU_50884S</name>
</gene>
<dbReference type="InterPro" id="IPR050121">
    <property type="entry name" value="Cytochrome_P450_monoxygenase"/>
</dbReference>
<organism evidence="9 10">
    <name type="scientific">Aspergillus puulaauensis</name>
    <dbReference type="NCBI Taxonomy" id="1220207"/>
    <lineage>
        <taxon>Eukaryota</taxon>
        <taxon>Fungi</taxon>
        <taxon>Dikarya</taxon>
        <taxon>Ascomycota</taxon>
        <taxon>Pezizomycotina</taxon>
        <taxon>Eurotiomycetes</taxon>
        <taxon>Eurotiomycetidae</taxon>
        <taxon>Eurotiales</taxon>
        <taxon>Aspergillaceae</taxon>
        <taxon>Aspergillus</taxon>
    </lineage>
</organism>
<evidence type="ECO:0008006" key="11">
    <source>
        <dbReference type="Google" id="ProtNLM"/>
    </source>
</evidence>
<dbReference type="OrthoDB" id="3945418at2759"/>
<dbReference type="PANTHER" id="PTHR24305:SF157">
    <property type="entry name" value="N-ACETYLTRYPTOPHAN 6-HYDROXYLASE IVOC-RELATED"/>
    <property type="match status" value="1"/>
</dbReference>
<reference evidence="9" key="1">
    <citation type="submission" date="2021-01" db="EMBL/GenBank/DDBJ databases">
        <authorList>
            <consortium name="Aspergillus puulaauensis MK2 genome sequencing consortium"/>
            <person name="Kazuki M."/>
            <person name="Futagami T."/>
        </authorList>
    </citation>
    <scope>NUCLEOTIDE SEQUENCE</scope>
    <source>
        <strain evidence="9">MK2</strain>
    </source>
</reference>
<dbReference type="SUPFAM" id="SSF48264">
    <property type="entry name" value="Cytochrome P450"/>
    <property type="match status" value="1"/>
</dbReference>
<dbReference type="EMBL" id="AP024447">
    <property type="protein sequence ID" value="BCS26173.1"/>
    <property type="molecule type" value="Genomic_DNA"/>
</dbReference>
<evidence type="ECO:0000256" key="8">
    <source>
        <dbReference type="PIRSR" id="PIRSR602401-1"/>
    </source>
</evidence>
<dbReference type="InterPro" id="IPR002401">
    <property type="entry name" value="Cyt_P450_E_grp-I"/>
</dbReference>
<dbReference type="InterPro" id="IPR001128">
    <property type="entry name" value="Cyt_P450"/>
</dbReference>
<dbReference type="Gene3D" id="1.10.630.10">
    <property type="entry name" value="Cytochrome P450"/>
    <property type="match status" value="1"/>
</dbReference>
<evidence type="ECO:0000256" key="1">
    <source>
        <dbReference type="ARBA" id="ARBA00001971"/>
    </source>
</evidence>
<evidence type="ECO:0000256" key="6">
    <source>
        <dbReference type="ARBA" id="ARBA00023004"/>
    </source>
</evidence>
<reference evidence="9" key="2">
    <citation type="submission" date="2021-02" db="EMBL/GenBank/DDBJ databases">
        <title>Aspergillus puulaauensis MK2 genome sequence.</title>
        <authorList>
            <person name="Futagami T."/>
            <person name="Mori K."/>
            <person name="Kadooka C."/>
            <person name="Tanaka T."/>
        </authorList>
    </citation>
    <scope>NUCLEOTIDE SEQUENCE</scope>
    <source>
        <strain evidence="9">MK2</strain>
    </source>
</reference>
<proteinExistence type="inferred from homology"/>
<feature type="binding site" description="axial binding residue" evidence="8">
    <location>
        <position position="457"/>
    </location>
    <ligand>
        <name>heme</name>
        <dbReference type="ChEBI" id="CHEBI:30413"/>
    </ligand>
    <ligandPart>
        <name>Fe</name>
        <dbReference type="ChEBI" id="CHEBI:18248"/>
    </ligandPart>
</feature>
<evidence type="ECO:0000256" key="7">
    <source>
        <dbReference type="ARBA" id="ARBA00023033"/>
    </source>
</evidence>
<evidence type="ECO:0000313" key="9">
    <source>
        <dbReference type="EMBL" id="BCS26173.1"/>
    </source>
</evidence>
<dbReference type="KEGG" id="apuu:APUU_50884S"/>
<dbReference type="AlphaFoldDB" id="A0A7R7XSR4"/>
<dbReference type="InterPro" id="IPR036396">
    <property type="entry name" value="Cyt_P450_sf"/>
</dbReference>
<name>A0A7R7XSR4_9EURO</name>
<keyword evidence="3 8" id="KW-0349">Heme</keyword>
<evidence type="ECO:0000256" key="5">
    <source>
        <dbReference type="ARBA" id="ARBA00023002"/>
    </source>
</evidence>
<comment type="similarity">
    <text evidence="2">Belongs to the cytochrome P450 family.</text>
</comment>
<dbReference type="GO" id="GO:0005506">
    <property type="term" value="F:iron ion binding"/>
    <property type="evidence" value="ECO:0007669"/>
    <property type="project" value="InterPro"/>
</dbReference>
<evidence type="ECO:0000256" key="4">
    <source>
        <dbReference type="ARBA" id="ARBA00022723"/>
    </source>
</evidence>
<dbReference type="RefSeq" id="XP_041558367.1">
    <property type="nucleotide sequence ID" value="XM_041705932.1"/>
</dbReference>
<evidence type="ECO:0000313" key="10">
    <source>
        <dbReference type="Proteomes" id="UP000654913"/>
    </source>
</evidence>
<accession>A0A7R7XSR4</accession>
<dbReference type="PRINTS" id="PR00463">
    <property type="entry name" value="EP450I"/>
</dbReference>
<dbReference type="GO" id="GO:0020037">
    <property type="term" value="F:heme binding"/>
    <property type="evidence" value="ECO:0007669"/>
    <property type="project" value="InterPro"/>
</dbReference>
<keyword evidence="6 8" id="KW-0408">Iron</keyword>
<keyword evidence="7" id="KW-0503">Monooxygenase</keyword>
<dbReference type="Pfam" id="PF00067">
    <property type="entry name" value="p450"/>
    <property type="match status" value="1"/>
</dbReference>
<sequence>MALISLFTLSVPPLALSILIYNAILIIYRLYFSPLAKFPGSKLAAATGWYEFYFDYWKNGKYIFEIERMHQVYGPIIRVNPDELSIHDPDFYTEIYVTESRRRTNHYDVFCKGIDFDGSHLLTVDHTLHRKRRKPLEPFFSRVSIQALQPMLAEVTSKFEQRLRALAGTGTVVRLDHASAAFSGDIIAKICLDDQDEGGRFLDHPEFAPYWYNLIHMLVRSIPLFTGLPSLVRIVSYVPERYLLWFFPQGQVFNEFKRVARENIDRIFSNSYTGKTSTNTNTNTTTSLFHHVAQSDMPESERSPERLAKEAQVLLGGGTASTARTIGFASFYILDRPEVRARLRDELREVMADWPRRVPSWVELEKVPYLQAVIKESLRLSYGVMHRLPRISPDLGIQYGRFTIPPGTPVGMSAYLMHSDPKVYPDPDQFVPERWLGAINPAMNRNYVPFCRGSRSCLGMNLAMAELSLCLAVLHRPGGPELELFETDESDVKHVHDFLIPLPKVDTKGVRVLIR</sequence>
<protein>
    <recommendedName>
        <fullName evidence="11">Cytochrome P450</fullName>
    </recommendedName>
</protein>
<dbReference type="PRINTS" id="PR00385">
    <property type="entry name" value="P450"/>
</dbReference>
<comment type="cofactor">
    <cofactor evidence="1 8">
        <name>heme</name>
        <dbReference type="ChEBI" id="CHEBI:30413"/>
    </cofactor>
</comment>
<dbReference type="GO" id="GO:0016705">
    <property type="term" value="F:oxidoreductase activity, acting on paired donors, with incorporation or reduction of molecular oxygen"/>
    <property type="evidence" value="ECO:0007669"/>
    <property type="project" value="InterPro"/>
</dbReference>
<keyword evidence="4 8" id="KW-0479">Metal-binding</keyword>
<dbReference type="PANTHER" id="PTHR24305">
    <property type="entry name" value="CYTOCHROME P450"/>
    <property type="match status" value="1"/>
</dbReference>